<organism evidence="2 3">
    <name type="scientific">Virgisporangium aliadipatigenens</name>
    <dbReference type="NCBI Taxonomy" id="741659"/>
    <lineage>
        <taxon>Bacteria</taxon>
        <taxon>Bacillati</taxon>
        <taxon>Actinomycetota</taxon>
        <taxon>Actinomycetes</taxon>
        <taxon>Micromonosporales</taxon>
        <taxon>Micromonosporaceae</taxon>
        <taxon>Virgisporangium</taxon>
    </lineage>
</organism>
<keyword evidence="1" id="KW-0812">Transmembrane</keyword>
<evidence type="ECO:0000256" key="1">
    <source>
        <dbReference type="SAM" id="Phobius"/>
    </source>
</evidence>
<keyword evidence="1" id="KW-0472">Membrane</keyword>
<sequence>MRGGEFQPDPGDMRRDGNLTCVPESVVFAVRRRAWRRWVYPGWALSLLALAGVQVADLDVPTAVLLPLFVIVPILGLAALWAIVSWIMQSSGPAAVVAAAPAARMTGDGLELGPDGRAGFALRLAWDDLTAVDTTRSPAGSTFLLFRPRDPEAVLAGLDEDERRDMRETAERFGTPLALNISLFQPPAGTDLAALIRSWSRGRLDPAGRP</sequence>
<gene>
    <name evidence="2" type="ORF">Val02_22710</name>
</gene>
<comment type="caution">
    <text evidence="2">The sequence shown here is derived from an EMBL/GenBank/DDBJ whole genome shotgun (WGS) entry which is preliminary data.</text>
</comment>
<keyword evidence="3" id="KW-1185">Reference proteome</keyword>
<name>A0A8J4DNY4_9ACTN</name>
<protein>
    <submittedName>
        <fullName evidence="2">Uncharacterized protein</fullName>
    </submittedName>
</protein>
<reference evidence="2" key="1">
    <citation type="submission" date="2021-01" db="EMBL/GenBank/DDBJ databases">
        <title>Whole genome shotgun sequence of Virgisporangium aliadipatigenens NBRC 105644.</title>
        <authorList>
            <person name="Komaki H."/>
            <person name="Tamura T."/>
        </authorList>
    </citation>
    <scope>NUCLEOTIDE SEQUENCE</scope>
    <source>
        <strain evidence="2">NBRC 105644</strain>
    </source>
</reference>
<dbReference type="AlphaFoldDB" id="A0A8J4DNY4"/>
<proteinExistence type="predicted"/>
<evidence type="ECO:0000313" key="2">
    <source>
        <dbReference type="EMBL" id="GIJ45385.1"/>
    </source>
</evidence>
<accession>A0A8J4DNY4</accession>
<keyword evidence="1" id="KW-1133">Transmembrane helix</keyword>
<dbReference type="EMBL" id="BOPF01000007">
    <property type="protein sequence ID" value="GIJ45385.1"/>
    <property type="molecule type" value="Genomic_DNA"/>
</dbReference>
<evidence type="ECO:0000313" key="3">
    <source>
        <dbReference type="Proteomes" id="UP000619260"/>
    </source>
</evidence>
<feature type="transmembrane region" description="Helical" evidence="1">
    <location>
        <begin position="38"/>
        <end position="56"/>
    </location>
</feature>
<feature type="transmembrane region" description="Helical" evidence="1">
    <location>
        <begin position="62"/>
        <end position="84"/>
    </location>
</feature>
<dbReference type="Proteomes" id="UP000619260">
    <property type="component" value="Unassembled WGS sequence"/>
</dbReference>